<evidence type="ECO:0000256" key="3">
    <source>
        <dbReference type="ARBA" id="ARBA00022801"/>
    </source>
</evidence>
<evidence type="ECO:0000256" key="4">
    <source>
        <dbReference type="ARBA" id="ARBA00022833"/>
    </source>
</evidence>
<dbReference type="InterPro" id="IPR051013">
    <property type="entry name" value="MBL_superfamily_lactonases"/>
</dbReference>
<dbReference type="EMBL" id="AMGV01000007">
    <property type="protein sequence ID" value="KEF55595.1"/>
    <property type="molecule type" value="Genomic_DNA"/>
</dbReference>
<evidence type="ECO:0000256" key="1">
    <source>
        <dbReference type="ARBA" id="ARBA00007749"/>
    </source>
</evidence>
<accession>A0A072PJ80</accession>
<keyword evidence="3" id="KW-0378">Hydrolase</keyword>
<keyword evidence="2" id="KW-0479">Metal-binding</keyword>
<dbReference type="InterPro" id="IPR036866">
    <property type="entry name" value="RibonucZ/Hydroxyglut_hydro"/>
</dbReference>
<keyword evidence="7" id="KW-1185">Reference proteome</keyword>
<evidence type="ECO:0000313" key="7">
    <source>
        <dbReference type="Proteomes" id="UP000027920"/>
    </source>
</evidence>
<comment type="similarity">
    <text evidence="1">Belongs to the metallo-beta-lactamase superfamily.</text>
</comment>
<dbReference type="PANTHER" id="PTHR42978:SF5">
    <property type="entry name" value="METALLO-BETA-LACTAMASE DOMAIN-CONTAINING PROTEIN"/>
    <property type="match status" value="1"/>
</dbReference>
<dbReference type="VEuPathDB" id="FungiDB:A1O9_08345"/>
<comment type="caution">
    <text evidence="6">The sequence shown here is derived from an EMBL/GenBank/DDBJ whole genome shotgun (WGS) entry which is preliminary data.</text>
</comment>
<dbReference type="STRING" id="1182545.A0A072PJ80"/>
<dbReference type="SUPFAM" id="SSF56281">
    <property type="entry name" value="Metallo-hydrolase/oxidoreductase"/>
    <property type="match status" value="1"/>
</dbReference>
<dbReference type="Pfam" id="PF00753">
    <property type="entry name" value="Lactamase_B"/>
    <property type="match status" value="1"/>
</dbReference>
<keyword evidence="4" id="KW-0862">Zinc</keyword>
<name>A0A072PJ80_9EURO</name>
<dbReference type="RefSeq" id="XP_013258185.1">
    <property type="nucleotide sequence ID" value="XM_013402731.1"/>
</dbReference>
<evidence type="ECO:0000256" key="2">
    <source>
        <dbReference type="ARBA" id="ARBA00022723"/>
    </source>
</evidence>
<feature type="domain" description="Metallo-beta-lactamase" evidence="5">
    <location>
        <begin position="48"/>
        <end position="208"/>
    </location>
</feature>
<dbReference type="HOGENOM" id="CLU_030571_1_0_1"/>
<evidence type="ECO:0000313" key="6">
    <source>
        <dbReference type="EMBL" id="KEF55595.1"/>
    </source>
</evidence>
<dbReference type="GO" id="GO:0046872">
    <property type="term" value="F:metal ion binding"/>
    <property type="evidence" value="ECO:0007669"/>
    <property type="project" value="UniProtKB-KW"/>
</dbReference>
<dbReference type="PANTHER" id="PTHR42978">
    <property type="entry name" value="QUORUM-QUENCHING LACTONASE YTNP-RELATED-RELATED"/>
    <property type="match status" value="1"/>
</dbReference>
<dbReference type="CDD" id="cd07730">
    <property type="entry name" value="metallo-hydrolase-like_MBL-fold"/>
    <property type="match status" value="1"/>
</dbReference>
<dbReference type="OrthoDB" id="10250730at2759"/>
<dbReference type="InterPro" id="IPR001279">
    <property type="entry name" value="Metallo-B-lactamas"/>
</dbReference>
<protein>
    <recommendedName>
        <fullName evidence="5">Metallo-beta-lactamase domain-containing protein</fullName>
    </recommendedName>
</protein>
<reference evidence="6 7" key="1">
    <citation type="submission" date="2013-03" db="EMBL/GenBank/DDBJ databases">
        <title>The Genome Sequence of Exophiala aquamarina CBS 119918.</title>
        <authorList>
            <consortium name="The Broad Institute Genomics Platform"/>
            <person name="Cuomo C."/>
            <person name="de Hoog S."/>
            <person name="Gorbushina A."/>
            <person name="Walker B."/>
            <person name="Young S.K."/>
            <person name="Zeng Q."/>
            <person name="Gargeya S."/>
            <person name="Fitzgerald M."/>
            <person name="Haas B."/>
            <person name="Abouelleil A."/>
            <person name="Allen A.W."/>
            <person name="Alvarado L."/>
            <person name="Arachchi H.M."/>
            <person name="Berlin A.M."/>
            <person name="Chapman S.B."/>
            <person name="Gainer-Dewar J."/>
            <person name="Goldberg J."/>
            <person name="Griggs A."/>
            <person name="Gujja S."/>
            <person name="Hansen M."/>
            <person name="Howarth C."/>
            <person name="Imamovic A."/>
            <person name="Ireland A."/>
            <person name="Larimer J."/>
            <person name="McCowan C."/>
            <person name="Murphy C."/>
            <person name="Pearson M."/>
            <person name="Poon T.W."/>
            <person name="Priest M."/>
            <person name="Roberts A."/>
            <person name="Saif S."/>
            <person name="Shea T."/>
            <person name="Sisk P."/>
            <person name="Sykes S."/>
            <person name="Wortman J."/>
            <person name="Nusbaum C."/>
            <person name="Birren B."/>
        </authorList>
    </citation>
    <scope>NUCLEOTIDE SEQUENCE [LARGE SCALE GENOMIC DNA]</scope>
    <source>
        <strain evidence="6 7">CBS 119918</strain>
    </source>
</reference>
<organism evidence="6 7">
    <name type="scientific">Exophiala aquamarina CBS 119918</name>
    <dbReference type="NCBI Taxonomy" id="1182545"/>
    <lineage>
        <taxon>Eukaryota</taxon>
        <taxon>Fungi</taxon>
        <taxon>Dikarya</taxon>
        <taxon>Ascomycota</taxon>
        <taxon>Pezizomycotina</taxon>
        <taxon>Eurotiomycetes</taxon>
        <taxon>Chaetothyriomycetidae</taxon>
        <taxon>Chaetothyriales</taxon>
        <taxon>Herpotrichiellaceae</taxon>
        <taxon>Exophiala</taxon>
    </lineage>
</organism>
<evidence type="ECO:0000259" key="5">
    <source>
        <dbReference type="Pfam" id="PF00753"/>
    </source>
</evidence>
<sequence>MGSSRLFPVPSGSVATVRIIDSTTSIKKLPTKFLMTPPMVGMEFMPDIPTWSFLVESDTGKKALFDLGVPPNWKEFSPVVTKRLHEADWDISAQKHVEEILRDHQVDPAEINCVVWSHWHWDHLGDPSTFPSSTELIVGPGFKDAFFPGYPAKEDSPVRESDFKNRNVREINFEGPEVLQIGKFRAIDLFGDGSFYLLDTPGHAVGHLAGLARTTPDTFMFFGGDLCHHGGEIRPSQHLPLPEKVHLDAFSHFMGGFCPGAELEALQKSRARAVNEPFFDPNMGLDIPLAIETIKKTQEADGDDNVLFVYAHDGSLRGNVDLFPLKANDWKEKGWRGKLLWHFLGDFETALRQKQDKL</sequence>
<dbReference type="GeneID" id="25283258"/>
<gene>
    <name evidence="6" type="ORF">A1O9_08345</name>
</gene>
<dbReference type="Proteomes" id="UP000027920">
    <property type="component" value="Unassembled WGS sequence"/>
</dbReference>
<dbReference type="Gene3D" id="3.60.15.10">
    <property type="entry name" value="Ribonuclease Z/Hydroxyacylglutathione hydrolase-like"/>
    <property type="match status" value="1"/>
</dbReference>
<dbReference type="AlphaFoldDB" id="A0A072PJ80"/>
<proteinExistence type="inferred from homology"/>
<dbReference type="GO" id="GO:0016787">
    <property type="term" value="F:hydrolase activity"/>
    <property type="evidence" value="ECO:0007669"/>
    <property type="project" value="UniProtKB-KW"/>
</dbReference>